<dbReference type="InterPro" id="IPR025534">
    <property type="entry name" value="DUF4420"/>
</dbReference>
<comment type="caution">
    <text evidence="1">The sequence shown here is derived from an EMBL/GenBank/DDBJ whole genome shotgun (WGS) entry which is preliminary data.</text>
</comment>
<organism evidence="1 2">
    <name type="scientific">Jiangella ureilytica</name>
    <dbReference type="NCBI Taxonomy" id="2530374"/>
    <lineage>
        <taxon>Bacteria</taxon>
        <taxon>Bacillati</taxon>
        <taxon>Actinomycetota</taxon>
        <taxon>Actinomycetes</taxon>
        <taxon>Jiangellales</taxon>
        <taxon>Jiangellaceae</taxon>
        <taxon>Jiangella</taxon>
    </lineage>
</organism>
<evidence type="ECO:0000313" key="2">
    <source>
        <dbReference type="Proteomes" id="UP000295621"/>
    </source>
</evidence>
<accession>A0A4R4RR17</accession>
<dbReference type="EMBL" id="SMKL01000018">
    <property type="protein sequence ID" value="TDC52006.1"/>
    <property type="molecule type" value="Genomic_DNA"/>
</dbReference>
<proteinExistence type="predicted"/>
<reference evidence="1 2" key="1">
    <citation type="submission" date="2019-02" db="EMBL/GenBank/DDBJ databases">
        <title>Draft genome sequences of novel Actinobacteria.</title>
        <authorList>
            <person name="Sahin N."/>
            <person name="Ay H."/>
            <person name="Saygin H."/>
        </authorList>
    </citation>
    <scope>NUCLEOTIDE SEQUENCE [LARGE SCALE GENOMIC DNA]</scope>
    <source>
        <strain evidence="1 2">KC603</strain>
    </source>
</reference>
<evidence type="ECO:0000313" key="1">
    <source>
        <dbReference type="EMBL" id="TDC52006.1"/>
    </source>
</evidence>
<dbReference type="AlphaFoldDB" id="A0A4R4RR17"/>
<name>A0A4R4RR17_9ACTN</name>
<dbReference type="Proteomes" id="UP000295621">
    <property type="component" value="Unassembled WGS sequence"/>
</dbReference>
<protein>
    <submittedName>
        <fullName evidence="1">PD-(D/E)XK motif protein</fullName>
    </submittedName>
</protein>
<sequence length="341" mass="37020">MSSDGMTRNFMNRPLDISLWQQLASDPAVDGIVRRRVLPETIHDVFLGEKRPSGQRVLLLSIKGPPIGLPRKRPLSRGLAVDVEISAENLVNIQLTSTSPAGDSLFAELASDVVGVLAQSPGHGAAGRVLDRVVAWQSFFAARREVFTGETAAGLFAELTVLGEILIPAIGPSSAVAAWCGPDPAVQDFQRGDLAVEVKSYRGNGPGKLSISSERQLDVTGLSELYLAYIRLDQRPEGTGTTLGQAIDSLKEVIAETASAYDLFLERLLSYGWHESLTDTLTDRYHVRSSELFKVSPGFPRILAESLPLGVGGVSYHIDRSAIEEFLFPEEAFAARLRELH</sequence>
<dbReference type="OrthoDB" id="4854145at2"/>
<keyword evidence="2" id="KW-1185">Reference proteome</keyword>
<dbReference type="Pfam" id="PF14390">
    <property type="entry name" value="DUF4420"/>
    <property type="match status" value="1"/>
</dbReference>
<gene>
    <name evidence="1" type="ORF">E1212_10385</name>
</gene>